<name>A0A1B1KFP1_RHOOP</name>
<evidence type="ECO:0008006" key="3">
    <source>
        <dbReference type="Google" id="ProtNLM"/>
    </source>
</evidence>
<evidence type="ECO:0000313" key="2">
    <source>
        <dbReference type="Proteomes" id="UP000186108"/>
    </source>
</evidence>
<evidence type="ECO:0000313" key="1">
    <source>
        <dbReference type="EMBL" id="ANS31426.1"/>
    </source>
</evidence>
<organism evidence="1 2">
    <name type="scientific">Rhodococcus opacus</name>
    <name type="common">Nocardia opaca</name>
    <dbReference type="NCBI Taxonomy" id="37919"/>
    <lineage>
        <taxon>Bacteria</taxon>
        <taxon>Bacillati</taxon>
        <taxon>Actinomycetota</taxon>
        <taxon>Actinomycetes</taxon>
        <taxon>Mycobacteriales</taxon>
        <taxon>Nocardiaceae</taxon>
        <taxon>Rhodococcus</taxon>
    </lineage>
</organism>
<sequence length="86" mass="9444">MLRVRRILCPSVECSRRAFAEQIDGLTNVYSRRTLLLKGIFERIGLALAGRPGARLAFTLGVHVGRSTLLRLVRALPVVGSSEVGR</sequence>
<protein>
    <recommendedName>
        <fullName evidence="3">Transposase</fullName>
    </recommendedName>
</protein>
<dbReference type="EMBL" id="CP009111">
    <property type="protein sequence ID" value="ANS31426.1"/>
    <property type="molecule type" value="Genomic_DNA"/>
</dbReference>
<dbReference type="Proteomes" id="UP000186108">
    <property type="component" value="Chromosome"/>
</dbReference>
<gene>
    <name evidence="1" type="ORF">R1CP_34055</name>
</gene>
<dbReference type="PATRIC" id="fig|37919.13.peg.7157"/>
<reference evidence="1 2" key="1">
    <citation type="submission" date="2014-07" db="EMBL/GenBank/DDBJ databases">
        <authorList>
            <person name="Zhang J.E."/>
            <person name="Yang H."/>
            <person name="Guo J."/>
            <person name="Deng Z."/>
            <person name="Luo H."/>
            <person name="Luo M."/>
            <person name="Zhao B."/>
        </authorList>
    </citation>
    <scope>NUCLEOTIDE SEQUENCE [LARGE SCALE GENOMIC DNA]</scope>
    <source>
        <strain evidence="1 2">1CP</strain>
    </source>
</reference>
<accession>A0A1B1KFP1</accession>
<dbReference type="AlphaFoldDB" id="A0A1B1KFP1"/>
<proteinExistence type="predicted"/>